<protein>
    <submittedName>
        <fullName evidence="1">Uncharacterized protein</fullName>
    </submittedName>
</protein>
<dbReference type="AlphaFoldDB" id="A0A8J7BWA7"/>
<dbReference type="Proteomes" id="UP000629098">
    <property type="component" value="Unassembled WGS sequence"/>
</dbReference>
<accession>A0A8J7BWA7</accession>
<sequence length="66" mass="7037">MEANNKISLYTEITTEESEIVSGGQATVNFDLNSYLFTIGAGAIFNGGVTTNVVNIAFGRALFTRS</sequence>
<evidence type="ECO:0000313" key="1">
    <source>
        <dbReference type="EMBL" id="MBD2771512.1"/>
    </source>
</evidence>
<dbReference type="RefSeq" id="WP_190825805.1">
    <property type="nucleotide sequence ID" value="NZ_CAWPPI010000025.1"/>
</dbReference>
<keyword evidence="2" id="KW-1185">Reference proteome</keyword>
<proteinExistence type="predicted"/>
<name>A0A8J7BWA7_9CYAN</name>
<evidence type="ECO:0000313" key="2">
    <source>
        <dbReference type="Proteomes" id="UP000629098"/>
    </source>
</evidence>
<organism evidence="1 2">
    <name type="scientific">Iningainema tapete BLCC-T55</name>
    <dbReference type="NCBI Taxonomy" id="2748662"/>
    <lineage>
        <taxon>Bacteria</taxon>
        <taxon>Bacillati</taxon>
        <taxon>Cyanobacteriota</taxon>
        <taxon>Cyanophyceae</taxon>
        <taxon>Nostocales</taxon>
        <taxon>Scytonemataceae</taxon>
        <taxon>Iningainema tapete</taxon>
    </lineage>
</organism>
<dbReference type="EMBL" id="JACXAE010000025">
    <property type="protein sequence ID" value="MBD2771512.1"/>
    <property type="molecule type" value="Genomic_DNA"/>
</dbReference>
<reference evidence="1" key="1">
    <citation type="submission" date="2020-09" db="EMBL/GenBank/DDBJ databases">
        <title>Iningainema tapete sp. nov. (Scytonemataceae, Cyanobacteria) from greenhouses in central Florida (USA) produces two types of nodularin with biosynthetic potential for microcystin-LR and anabaenopeptins.</title>
        <authorList>
            <person name="Berthold D.E."/>
            <person name="Lefler F.W."/>
            <person name="Huang I.-S."/>
            <person name="Abdulla H."/>
            <person name="Zimba P.V."/>
            <person name="Laughinghouse H.D. IV."/>
        </authorList>
    </citation>
    <scope>NUCLEOTIDE SEQUENCE</scope>
    <source>
        <strain evidence="1">BLCCT55</strain>
    </source>
</reference>
<gene>
    <name evidence="1" type="ORF">ICL16_05135</name>
</gene>
<comment type="caution">
    <text evidence="1">The sequence shown here is derived from an EMBL/GenBank/DDBJ whole genome shotgun (WGS) entry which is preliminary data.</text>
</comment>